<evidence type="ECO:0000313" key="2">
    <source>
        <dbReference type="Proteomes" id="UP000593562"/>
    </source>
</evidence>
<dbReference type="AlphaFoldDB" id="A0A7J7D4J5"/>
<dbReference type="Proteomes" id="UP000593562">
    <property type="component" value="Unassembled WGS sequence"/>
</dbReference>
<protein>
    <submittedName>
        <fullName evidence="1">Uncharacterized protein</fullName>
    </submittedName>
</protein>
<keyword evidence="2" id="KW-1185">Reference proteome</keyword>
<name>A0A7J7D4J5_TRIWF</name>
<reference evidence="1 2" key="1">
    <citation type="journal article" date="2020" name="Nat. Commun.">
        <title>Genome of Tripterygium wilfordii and identification of cytochrome P450 involved in triptolide biosynthesis.</title>
        <authorList>
            <person name="Tu L."/>
            <person name="Su P."/>
            <person name="Zhang Z."/>
            <person name="Gao L."/>
            <person name="Wang J."/>
            <person name="Hu T."/>
            <person name="Zhou J."/>
            <person name="Zhang Y."/>
            <person name="Zhao Y."/>
            <person name="Liu Y."/>
            <person name="Song Y."/>
            <person name="Tong Y."/>
            <person name="Lu Y."/>
            <person name="Yang J."/>
            <person name="Xu C."/>
            <person name="Jia M."/>
            <person name="Peters R.J."/>
            <person name="Huang L."/>
            <person name="Gao W."/>
        </authorList>
    </citation>
    <scope>NUCLEOTIDE SEQUENCE [LARGE SCALE GENOMIC DNA]</scope>
    <source>
        <strain evidence="2">cv. XIE 37</strain>
        <tissue evidence="1">Leaf</tissue>
    </source>
</reference>
<dbReference type="EMBL" id="JAAARO010000010">
    <property type="protein sequence ID" value="KAF5741243.1"/>
    <property type="molecule type" value="Genomic_DNA"/>
</dbReference>
<gene>
    <name evidence="1" type="ORF">HS088_TW10G00239</name>
</gene>
<accession>A0A7J7D4J5</accession>
<organism evidence="1 2">
    <name type="scientific">Tripterygium wilfordii</name>
    <name type="common">Thunder God vine</name>
    <dbReference type="NCBI Taxonomy" id="458696"/>
    <lineage>
        <taxon>Eukaryota</taxon>
        <taxon>Viridiplantae</taxon>
        <taxon>Streptophyta</taxon>
        <taxon>Embryophyta</taxon>
        <taxon>Tracheophyta</taxon>
        <taxon>Spermatophyta</taxon>
        <taxon>Magnoliopsida</taxon>
        <taxon>eudicotyledons</taxon>
        <taxon>Gunneridae</taxon>
        <taxon>Pentapetalae</taxon>
        <taxon>rosids</taxon>
        <taxon>fabids</taxon>
        <taxon>Celastrales</taxon>
        <taxon>Celastraceae</taxon>
        <taxon>Tripterygium</taxon>
    </lineage>
</organism>
<evidence type="ECO:0000313" key="1">
    <source>
        <dbReference type="EMBL" id="KAF5741243.1"/>
    </source>
</evidence>
<sequence length="119" mass="14088">MRFFWVRGKQLQRKVCNLYLALLGNKWSKPIPNLQIFCVMHSKDPQQTLPGNSWFLLLSFNHASLSILSVGIDTSDCTFLIQLLFMHGFVYYFYELLTRQWHRHIESQLGRYHPLSPTL</sequence>
<proteinExistence type="predicted"/>
<comment type="caution">
    <text evidence="1">The sequence shown here is derived from an EMBL/GenBank/DDBJ whole genome shotgun (WGS) entry which is preliminary data.</text>
</comment>
<dbReference type="InParanoid" id="A0A7J7D4J5"/>